<evidence type="ECO:0000313" key="2">
    <source>
        <dbReference type="EMBL" id="HIU10398.1"/>
    </source>
</evidence>
<reference evidence="2" key="1">
    <citation type="submission" date="2020-10" db="EMBL/GenBank/DDBJ databases">
        <authorList>
            <person name="Gilroy R."/>
        </authorList>
    </citation>
    <scope>NUCLEOTIDE SEQUENCE</scope>
    <source>
        <strain evidence="2">2830</strain>
    </source>
</reference>
<protein>
    <submittedName>
        <fullName evidence="2">Uncharacterized protein</fullName>
    </submittedName>
</protein>
<comment type="caution">
    <text evidence="2">The sequence shown here is derived from an EMBL/GenBank/DDBJ whole genome shotgun (WGS) entry which is preliminary data.</text>
</comment>
<reference evidence="2" key="2">
    <citation type="journal article" date="2021" name="PeerJ">
        <title>Extensive microbial diversity within the chicken gut microbiome revealed by metagenomics and culture.</title>
        <authorList>
            <person name="Gilroy R."/>
            <person name="Ravi A."/>
            <person name="Getino M."/>
            <person name="Pursley I."/>
            <person name="Horton D.L."/>
            <person name="Alikhan N.F."/>
            <person name="Baker D."/>
            <person name="Gharbi K."/>
            <person name="Hall N."/>
            <person name="Watson M."/>
            <person name="Adriaenssens E.M."/>
            <person name="Foster-Nyarko E."/>
            <person name="Jarju S."/>
            <person name="Secka A."/>
            <person name="Antonio M."/>
            <person name="Oren A."/>
            <person name="Chaudhuri R.R."/>
            <person name="La Ragione R."/>
            <person name="Hildebrand F."/>
            <person name="Pallen M.J."/>
        </authorList>
    </citation>
    <scope>NUCLEOTIDE SEQUENCE</scope>
    <source>
        <strain evidence="2">2830</strain>
    </source>
</reference>
<feature type="compositionally biased region" description="Basic and acidic residues" evidence="1">
    <location>
        <begin position="1"/>
        <end position="10"/>
    </location>
</feature>
<name>A0A9D1HM28_9FIRM</name>
<evidence type="ECO:0000256" key="1">
    <source>
        <dbReference type="SAM" id="MobiDB-lite"/>
    </source>
</evidence>
<dbReference type="EMBL" id="DVMH01000021">
    <property type="protein sequence ID" value="HIU10398.1"/>
    <property type="molecule type" value="Genomic_DNA"/>
</dbReference>
<dbReference type="AlphaFoldDB" id="A0A9D1HM28"/>
<evidence type="ECO:0000313" key="3">
    <source>
        <dbReference type="Proteomes" id="UP000824124"/>
    </source>
</evidence>
<accession>A0A9D1HM28</accession>
<proteinExistence type="predicted"/>
<organism evidence="2 3">
    <name type="scientific">Candidatus Avidehalobacter gallistercoris</name>
    <dbReference type="NCBI Taxonomy" id="2840694"/>
    <lineage>
        <taxon>Bacteria</taxon>
        <taxon>Bacillati</taxon>
        <taxon>Bacillota</taxon>
        <taxon>Clostridia</taxon>
        <taxon>Eubacteriales</taxon>
        <taxon>Peptococcaceae</taxon>
        <taxon>Peptococcaceae incertae sedis</taxon>
        <taxon>Candidatus Avidehalobacter</taxon>
    </lineage>
</organism>
<sequence length="66" mass="7422">MATKTPDEVKQAAAAAAEPEYSKQQLLTSHRYAHRRDLIGALLVDGKTYTIKGVDKLIKDYDEKEM</sequence>
<dbReference type="Proteomes" id="UP000824124">
    <property type="component" value="Unassembled WGS sequence"/>
</dbReference>
<gene>
    <name evidence="2" type="ORF">IAB00_04020</name>
</gene>
<feature type="region of interest" description="Disordered" evidence="1">
    <location>
        <begin position="1"/>
        <end position="20"/>
    </location>
</feature>